<feature type="domain" description="HDOD" evidence="1">
    <location>
        <begin position="25"/>
        <end position="212"/>
    </location>
</feature>
<accession>A0ABQ3BD48</accession>
<dbReference type="PROSITE" id="PS51833">
    <property type="entry name" value="HDOD"/>
    <property type="match status" value="1"/>
</dbReference>
<dbReference type="PANTHER" id="PTHR33525">
    <property type="match status" value="1"/>
</dbReference>
<gene>
    <name evidence="2" type="ORF">GCM10011613_35260</name>
</gene>
<keyword evidence="3" id="KW-1185">Reference proteome</keyword>
<dbReference type="Pfam" id="PF08668">
    <property type="entry name" value="HDOD"/>
    <property type="match status" value="1"/>
</dbReference>
<dbReference type="RefSeq" id="WP_189421060.1">
    <property type="nucleotide sequence ID" value="NZ_BMYZ01000004.1"/>
</dbReference>
<dbReference type="InterPro" id="IPR052340">
    <property type="entry name" value="RNase_Y/CdgJ"/>
</dbReference>
<evidence type="ECO:0000259" key="1">
    <source>
        <dbReference type="PROSITE" id="PS51833"/>
    </source>
</evidence>
<name>A0ABQ3BD48_9GAMM</name>
<dbReference type="InterPro" id="IPR013976">
    <property type="entry name" value="HDOD"/>
</dbReference>
<evidence type="ECO:0000313" key="3">
    <source>
        <dbReference type="Proteomes" id="UP000619761"/>
    </source>
</evidence>
<organism evidence="2 3">
    <name type="scientific">Cellvibrio zantedeschiae</name>
    <dbReference type="NCBI Taxonomy" id="1237077"/>
    <lineage>
        <taxon>Bacteria</taxon>
        <taxon>Pseudomonadati</taxon>
        <taxon>Pseudomonadota</taxon>
        <taxon>Gammaproteobacteria</taxon>
        <taxon>Cellvibrionales</taxon>
        <taxon>Cellvibrionaceae</taxon>
        <taxon>Cellvibrio</taxon>
    </lineage>
</organism>
<comment type="caution">
    <text evidence="2">The sequence shown here is derived from an EMBL/GenBank/DDBJ whole genome shotgun (WGS) entry which is preliminary data.</text>
</comment>
<dbReference type="EMBL" id="BMYZ01000004">
    <property type="protein sequence ID" value="GGY87015.1"/>
    <property type="molecule type" value="Genomic_DNA"/>
</dbReference>
<reference evidence="3" key="1">
    <citation type="journal article" date="2019" name="Int. J. Syst. Evol. Microbiol.">
        <title>The Global Catalogue of Microorganisms (GCM) 10K type strain sequencing project: providing services to taxonomists for standard genome sequencing and annotation.</title>
        <authorList>
            <consortium name="The Broad Institute Genomics Platform"/>
            <consortium name="The Broad Institute Genome Sequencing Center for Infectious Disease"/>
            <person name="Wu L."/>
            <person name="Ma J."/>
        </authorList>
    </citation>
    <scope>NUCLEOTIDE SEQUENCE [LARGE SCALE GENOMIC DNA]</scope>
    <source>
        <strain evidence="3">KCTC 32239</strain>
    </source>
</reference>
<dbReference type="Proteomes" id="UP000619761">
    <property type="component" value="Unassembled WGS sequence"/>
</dbReference>
<evidence type="ECO:0000313" key="2">
    <source>
        <dbReference type="EMBL" id="GGY87015.1"/>
    </source>
</evidence>
<proteinExistence type="predicted"/>
<dbReference type="Gene3D" id="1.10.3210.10">
    <property type="entry name" value="Hypothetical protein af1432"/>
    <property type="match status" value="1"/>
</dbReference>
<dbReference type="SUPFAM" id="SSF109604">
    <property type="entry name" value="HD-domain/PDEase-like"/>
    <property type="match status" value="1"/>
</dbReference>
<sequence>MDVVKSDYASYKSAVSALLNNPENLPRLPGITQDIRQALVRSDSSASSLSKLIERDTELSQLLLRYAASVMMHNHMPPQSVFDVVRILGMAQVERITMLHAVKALFSGHTQAYTRIFAASWDRLINKASMSALIAKKIGRVAPDYALLGSLLSEVGTLAVLSVFKSGDLPVPDRETYVTLCREFAKSLGIALLQDWKMDEEYIQLVRQVGNWQAAENESFGLIDVINLGLYHSLKARMTANRLPPITHLCAYQKLSDKHNAVTDTNELELVVVNRDDIRAIADSLY</sequence>
<protein>
    <recommendedName>
        <fullName evidence="1">HDOD domain-containing protein</fullName>
    </recommendedName>
</protein>
<dbReference type="PANTHER" id="PTHR33525:SF4">
    <property type="entry name" value="CYCLIC DI-GMP PHOSPHODIESTERASE CDGJ"/>
    <property type="match status" value="1"/>
</dbReference>